<comment type="caution">
    <text evidence="2">The sequence shown here is derived from an EMBL/GenBank/DDBJ whole genome shotgun (WGS) entry which is preliminary data.</text>
</comment>
<reference evidence="2" key="1">
    <citation type="journal article" date="2022" name="Plant J.">
        <title>Strategies of tolerance reflected in two North American maple genomes.</title>
        <authorList>
            <person name="McEvoy S.L."/>
            <person name="Sezen U.U."/>
            <person name="Trouern-Trend A."/>
            <person name="McMahon S.M."/>
            <person name="Schaberg P.G."/>
            <person name="Yang J."/>
            <person name="Wegrzyn J.L."/>
            <person name="Swenson N.G."/>
        </authorList>
    </citation>
    <scope>NUCLEOTIDE SEQUENCE</scope>
    <source>
        <strain evidence="2">NS2018</strain>
    </source>
</reference>
<gene>
    <name evidence="2" type="ORF">LWI29_003494</name>
</gene>
<evidence type="ECO:0000313" key="2">
    <source>
        <dbReference type="EMBL" id="KAK0599234.1"/>
    </source>
</evidence>
<dbReference type="Pfam" id="PF06764">
    <property type="entry name" value="DUF1223"/>
    <property type="match status" value="1"/>
</dbReference>
<feature type="region of interest" description="Disordered" evidence="1">
    <location>
        <begin position="1"/>
        <end position="25"/>
    </location>
</feature>
<sequence length="88" mass="9562">MGRRLFSCFGRGSGGKEGDSAAAHEKNVTADVTAEEQRRGGPVLVELFSSQGCVTSLEAELLVSRLGRGDFELEMPVVVLAYHVDYWD</sequence>
<protein>
    <submittedName>
        <fullName evidence="2">Uncharacterized protein</fullName>
    </submittedName>
</protein>
<dbReference type="Proteomes" id="UP001168877">
    <property type="component" value="Unassembled WGS sequence"/>
</dbReference>
<dbReference type="InterPro" id="IPR010634">
    <property type="entry name" value="DUF1223"/>
</dbReference>
<dbReference type="InterPro" id="IPR036249">
    <property type="entry name" value="Thioredoxin-like_sf"/>
</dbReference>
<feature type="compositionally biased region" description="Basic and acidic residues" evidence="1">
    <location>
        <begin position="14"/>
        <end position="25"/>
    </location>
</feature>
<keyword evidence="3" id="KW-1185">Reference proteome</keyword>
<reference evidence="2" key="2">
    <citation type="submission" date="2023-06" db="EMBL/GenBank/DDBJ databases">
        <authorList>
            <person name="Swenson N.G."/>
            <person name="Wegrzyn J.L."/>
            <person name="Mcevoy S.L."/>
        </authorList>
    </citation>
    <scope>NUCLEOTIDE SEQUENCE</scope>
    <source>
        <strain evidence="2">NS2018</strain>
        <tissue evidence="2">Leaf</tissue>
    </source>
</reference>
<name>A0AA39T0Q4_ACESA</name>
<organism evidence="2 3">
    <name type="scientific">Acer saccharum</name>
    <name type="common">Sugar maple</name>
    <dbReference type="NCBI Taxonomy" id="4024"/>
    <lineage>
        <taxon>Eukaryota</taxon>
        <taxon>Viridiplantae</taxon>
        <taxon>Streptophyta</taxon>
        <taxon>Embryophyta</taxon>
        <taxon>Tracheophyta</taxon>
        <taxon>Spermatophyta</taxon>
        <taxon>Magnoliopsida</taxon>
        <taxon>eudicotyledons</taxon>
        <taxon>Gunneridae</taxon>
        <taxon>Pentapetalae</taxon>
        <taxon>rosids</taxon>
        <taxon>malvids</taxon>
        <taxon>Sapindales</taxon>
        <taxon>Sapindaceae</taxon>
        <taxon>Hippocastanoideae</taxon>
        <taxon>Acereae</taxon>
        <taxon>Acer</taxon>
    </lineage>
</organism>
<dbReference type="SUPFAM" id="SSF52833">
    <property type="entry name" value="Thioredoxin-like"/>
    <property type="match status" value="1"/>
</dbReference>
<evidence type="ECO:0000256" key="1">
    <source>
        <dbReference type="SAM" id="MobiDB-lite"/>
    </source>
</evidence>
<proteinExistence type="predicted"/>
<dbReference type="PANTHER" id="PTHR36057:SF1">
    <property type="entry name" value="LIPOPROTEIN LIPID ATTACHMENT SITE-LIKE PROTEIN, PUTATIVE (DUF1223)-RELATED"/>
    <property type="match status" value="1"/>
</dbReference>
<dbReference type="EMBL" id="JAUESC010000003">
    <property type="protein sequence ID" value="KAK0599234.1"/>
    <property type="molecule type" value="Genomic_DNA"/>
</dbReference>
<evidence type="ECO:0000313" key="3">
    <source>
        <dbReference type="Proteomes" id="UP001168877"/>
    </source>
</evidence>
<dbReference type="PANTHER" id="PTHR36057">
    <property type="match status" value="1"/>
</dbReference>
<dbReference type="AlphaFoldDB" id="A0AA39T0Q4"/>
<accession>A0AA39T0Q4</accession>